<organism evidence="1 2">
    <name type="scientific">Sphingobacterium wenxiniae</name>
    <dbReference type="NCBI Taxonomy" id="683125"/>
    <lineage>
        <taxon>Bacteria</taxon>
        <taxon>Pseudomonadati</taxon>
        <taxon>Bacteroidota</taxon>
        <taxon>Sphingobacteriia</taxon>
        <taxon>Sphingobacteriales</taxon>
        <taxon>Sphingobacteriaceae</taxon>
        <taxon>Sphingobacterium</taxon>
    </lineage>
</organism>
<evidence type="ECO:0000313" key="2">
    <source>
        <dbReference type="Proteomes" id="UP000198785"/>
    </source>
</evidence>
<sequence>MPTLNFGIIYVKKRVSPVKSAVSKLSISRVRTKNVEMFITSCWKLKLFSGILYLIEVKG</sequence>
<name>A0A1I6Q187_9SPHI</name>
<dbReference type="STRING" id="683125.SAMN05660206_10268"/>
<dbReference type="AlphaFoldDB" id="A0A1I6Q187"/>
<protein>
    <submittedName>
        <fullName evidence="1">Uncharacterized protein</fullName>
    </submittedName>
</protein>
<evidence type="ECO:0000313" key="1">
    <source>
        <dbReference type="EMBL" id="SFS46237.1"/>
    </source>
</evidence>
<reference evidence="1 2" key="1">
    <citation type="submission" date="2016-10" db="EMBL/GenBank/DDBJ databases">
        <authorList>
            <person name="de Groot N.N."/>
        </authorList>
    </citation>
    <scope>NUCLEOTIDE SEQUENCE [LARGE SCALE GENOMIC DNA]</scope>
    <source>
        <strain evidence="1 2">DSM 22789</strain>
    </source>
</reference>
<dbReference type="EMBL" id="FOZZ01000002">
    <property type="protein sequence ID" value="SFS46237.1"/>
    <property type="molecule type" value="Genomic_DNA"/>
</dbReference>
<proteinExistence type="predicted"/>
<keyword evidence="2" id="KW-1185">Reference proteome</keyword>
<accession>A0A1I6Q187</accession>
<gene>
    <name evidence="1" type="ORF">SAMN05660206_10268</name>
</gene>
<dbReference type="Proteomes" id="UP000198785">
    <property type="component" value="Unassembled WGS sequence"/>
</dbReference>